<dbReference type="PANTHER" id="PTHR40128">
    <property type="entry name" value="EXPRESSED PROTEIN"/>
    <property type="match status" value="1"/>
</dbReference>
<feature type="region of interest" description="Disordered" evidence="1">
    <location>
        <begin position="1"/>
        <end position="20"/>
    </location>
</feature>
<evidence type="ECO:0000256" key="1">
    <source>
        <dbReference type="SAM" id="MobiDB-lite"/>
    </source>
</evidence>
<dbReference type="PANTHER" id="PTHR40128:SF1">
    <property type="entry name" value="PHYTANOYL-COA HYDROXYLASE"/>
    <property type="match status" value="1"/>
</dbReference>
<dbReference type="eggNOG" id="ENOG502SCSP">
    <property type="taxonomic scope" value="Eukaryota"/>
</dbReference>
<sequence>MPHAVPPSPSPSPSPPTLEGHHLYVNDGLLSPTQASRLRPSSPSLPFPELQRRYQEDGYLFLKALLPRADVLRARESYFGMLAPSGVLAPCTPPVLGQFDASKPSSSYPGIGAGATPNNGKPGADATAALFVDLALQAHYAEWYKDNFCKHPVLRDFVARLTGWGQDTLAVRRSLLRNNTPGNKAIGVHYDQIFLRRGEDTSVTAWVPMGDIGLTGGGLIYLENGHHLGREIEEEFTRKARESGLTEEETKDAFNKNMMSNGLLADGPKEYSETFGRRWLVTDYEAGDVVLHTPYTIHASTMNYDPNDIIRVGTDLRFVNGSKPWDKRWDKDYEFDDGV</sequence>
<dbReference type="Pfam" id="PF05721">
    <property type="entry name" value="PhyH"/>
    <property type="match status" value="1"/>
</dbReference>
<dbReference type="EMBL" id="KI964048">
    <property type="protein sequence ID" value="EUC42807.1"/>
    <property type="molecule type" value="Genomic_DNA"/>
</dbReference>
<dbReference type="AlphaFoldDB" id="W6YTN1"/>
<dbReference type="GeneID" id="19123627"/>
<proteinExistence type="predicted"/>
<dbReference type="OrthoDB" id="2328924at2759"/>
<evidence type="ECO:0000313" key="3">
    <source>
        <dbReference type="Proteomes" id="UP000054032"/>
    </source>
</evidence>
<name>W6YTN1_COCMI</name>
<organism evidence="2 3">
    <name type="scientific">Bipolaris oryzae ATCC 44560</name>
    <dbReference type="NCBI Taxonomy" id="930090"/>
    <lineage>
        <taxon>Eukaryota</taxon>
        <taxon>Fungi</taxon>
        <taxon>Dikarya</taxon>
        <taxon>Ascomycota</taxon>
        <taxon>Pezizomycotina</taxon>
        <taxon>Dothideomycetes</taxon>
        <taxon>Pleosporomycetidae</taxon>
        <taxon>Pleosporales</taxon>
        <taxon>Pleosporineae</taxon>
        <taxon>Pleosporaceae</taxon>
        <taxon>Bipolaris</taxon>
    </lineage>
</organism>
<evidence type="ECO:0008006" key="4">
    <source>
        <dbReference type="Google" id="ProtNLM"/>
    </source>
</evidence>
<keyword evidence="3" id="KW-1185">Reference proteome</keyword>
<dbReference type="Proteomes" id="UP000054032">
    <property type="component" value="Unassembled WGS sequence"/>
</dbReference>
<gene>
    <name evidence="2" type="ORF">COCMIDRAFT_39162</name>
</gene>
<dbReference type="HOGENOM" id="CLU_049925_0_0_1"/>
<accession>W6YTN1</accession>
<dbReference type="InterPro" id="IPR008775">
    <property type="entry name" value="Phytyl_CoA_dOase-like"/>
</dbReference>
<dbReference type="RefSeq" id="XP_007690662.1">
    <property type="nucleotide sequence ID" value="XM_007692472.1"/>
</dbReference>
<evidence type="ECO:0000313" key="2">
    <source>
        <dbReference type="EMBL" id="EUC42807.1"/>
    </source>
</evidence>
<feature type="compositionally biased region" description="Pro residues" evidence="1">
    <location>
        <begin position="1"/>
        <end position="16"/>
    </location>
</feature>
<dbReference type="STRING" id="930090.W6YTN1"/>
<dbReference type="Gene3D" id="2.60.120.620">
    <property type="entry name" value="q2cbj1_9rhob like domain"/>
    <property type="match status" value="1"/>
</dbReference>
<dbReference type="SUPFAM" id="SSF51197">
    <property type="entry name" value="Clavaminate synthase-like"/>
    <property type="match status" value="1"/>
</dbReference>
<reference evidence="2 3" key="1">
    <citation type="journal article" date="2013" name="PLoS Genet.">
        <title>Comparative genome structure, secondary metabolite, and effector coding capacity across Cochliobolus pathogens.</title>
        <authorList>
            <person name="Condon B.J."/>
            <person name="Leng Y."/>
            <person name="Wu D."/>
            <person name="Bushley K.E."/>
            <person name="Ohm R.A."/>
            <person name="Otillar R."/>
            <person name="Martin J."/>
            <person name="Schackwitz W."/>
            <person name="Grimwood J."/>
            <person name="MohdZainudin N."/>
            <person name="Xue C."/>
            <person name="Wang R."/>
            <person name="Manning V.A."/>
            <person name="Dhillon B."/>
            <person name="Tu Z.J."/>
            <person name="Steffenson B.J."/>
            <person name="Salamov A."/>
            <person name="Sun H."/>
            <person name="Lowry S."/>
            <person name="LaButti K."/>
            <person name="Han J."/>
            <person name="Copeland A."/>
            <person name="Lindquist E."/>
            <person name="Barry K."/>
            <person name="Schmutz J."/>
            <person name="Baker S.E."/>
            <person name="Ciuffetti L.M."/>
            <person name="Grigoriev I.V."/>
            <person name="Zhong S."/>
            <person name="Turgeon B.G."/>
        </authorList>
    </citation>
    <scope>NUCLEOTIDE SEQUENCE [LARGE SCALE GENOMIC DNA]</scope>
    <source>
        <strain evidence="2 3">ATCC 44560</strain>
    </source>
</reference>
<dbReference type="KEGG" id="bor:COCMIDRAFT_39162"/>
<protein>
    <recommendedName>
        <fullName evidence="4">Phytanoyl-CoA hydroxylase</fullName>
    </recommendedName>
</protein>